<dbReference type="InterPro" id="IPR016024">
    <property type="entry name" value="ARM-type_fold"/>
</dbReference>
<organism evidence="4 5">
    <name type="scientific">Actinidia rufa</name>
    <dbReference type="NCBI Taxonomy" id="165716"/>
    <lineage>
        <taxon>Eukaryota</taxon>
        <taxon>Viridiplantae</taxon>
        <taxon>Streptophyta</taxon>
        <taxon>Embryophyta</taxon>
        <taxon>Tracheophyta</taxon>
        <taxon>Spermatophyta</taxon>
        <taxon>Magnoliopsida</taxon>
        <taxon>eudicotyledons</taxon>
        <taxon>Gunneridae</taxon>
        <taxon>Pentapetalae</taxon>
        <taxon>asterids</taxon>
        <taxon>Ericales</taxon>
        <taxon>Actinidiaceae</taxon>
        <taxon>Actinidia</taxon>
    </lineage>
</organism>
<evidence type="ECO:0000313" key="4">
    <source>
        <dbReference type="EMBL" id="GFS41902.1"/>
    </source>
</evidence>
<feature type="repeat" description="ARM" evidence="2">
    <location>
        <begin position="161"/>
        <end position="203"/>
    </location>
</feature>
<evidence type="ECO:0000313" key="5">
    <source>
        <dbReference type="Proteomes" id="UP000585474"/>
    </source>
</evidence>
<dbReference type="PANTHER" id="PTHR46700">
    <property type="entry name" value="ARM REPEAT SUPERFAMILY PROTEIN"/>
    <property type="match status" value="1"/>
</dbReference>
<feature type="region of interest" description="Disordered" evidence="3">
    <location>
        <begin position="55"/>
        <end position="84"/>
    </location>
</feature>
<protein>
    <submittedName>
        <fullName evidence="4">ARM repeat superfamily protein</fullName>
    </submittedName>
</protein>
<comment type="caution">
    <text evidence="4">The sequence shown here is derived from an EMBL/GenBank/DDBJ whole genome shotgun (WGS) entry which is preliminary data.</text>
</comment>
<gene>
    <name evidence="4" type="ORF">Acr_00g0076950</name>
</gene>
<dbReference type="Proteomes" id="UP000585474">
    <property type="component" value="Unassembled WGS sequence"/>
</dbReference>
<feature type="compositionally biased region" description="Basic and acidic residues" evidence="3">
    <location>
        <begin position="55"/>
        <end position="74"/>
    </location>
</feature>
<dbReference type="AlphaFoldDB" id="A0A7J0DUY4"/>
<dbReference type="SMART" id="SM00185">
    <property type="entry name" value="ARM"/>
    <property type="match status" value="5"/>
</dbReference>
<dbReference type="Gene3D" id="1.25.10.10">
    <property type="entry name" value="Leucine-rich Repeat Variant"/>
    <property type="match status" value="2"/>
</dbReference>
<dbReference type="SUPFAM" id="SSF48371">
    <property type="entry name" value="ARM repeat"/>
    <property type="match status" value="1"/>
</dbReference>
<keyword evidence="1" id="KW-0677">Repeat</keyword>
<evidence type="ECO:0000256" key="2">
    <source>
        <dbReference type="PROSITE-ProRule" id="PRU00259"/>
    </source>
</evidence>
<dbReference type="OrthoDB" id="7537227at2759"/>
<dbReference type="EMBL" id="BJWL01000387">
    <property type="protein sequence ID" value="GFS41902.1"/>
    <property type="molecule type" value="Genomic_DNA"/>
</dbReference>
<dbReference type="PANTHER" id="PTHR46700:SF1">
    <property type="entry name" value="ARM REPEAT SUPERFAMILY PROTEIN"/>
    <property type="match status" value="1"/>
</dbReference>
<dbReference type="InterPro" id="IPR011989">
    <property type="entry name" value="ARM-like"/>
</dbReference>
<evidence type="ECO:0000256" key="1">
    <source>
        <dbReference type="ARBA" id="ARBA00022737"/>
    </source>
</evidence>
<dbReference type="InterPro" id="IPR000225">
    <property type="entry name" value="Armadillo"/>
</dbReference>
<accession>A0A7J0DUY4</accession>
<evidence type="ECO:0000256" key="3">
    <source>
        <dbReference type="SAM" id="MobiDB-lite"/>
    </source>
</evidence>
<proteinExistence type="predicted"/>
<keyword evidence="5" id="KW-1185">Reference proteome</keyword>
<dbReference type="Pfam" id="PF00514">
    <property type="entry name" value="Arm"/>
    <property type="match status" value="1"/>
</dbReference>
<sequence length="505" mass="54405">MAKCLRNGVGMVVLDRHGGGNSRQWTTFSGASFRRTIIDSIRCGGSRRRHDCVTDAKPLPEKLKQRNENQKQRSECGSATKKKNVNGSEKLSDLLRLSESPENGFDGVAAEEVRRKVEALEELKRAVKCLQSDDDVLGGAIEVRRLTKESSKARTTLALLGAIPPLVSLLDSEDLDSQIGSLYALLNLGIGNDANKAAIVKAGAVHKMLRLIQSPNGSPNPAVAEAVIANFLGLSALDSNKPIIGSSGAIPFLVKTLKDLDQTSSSQAKQDTLRALYNLSITPLNVPQILETDLVPFLLSTLGDMEVSERILSILSNVVSTAEGRKGVSIVPDAFQILVDALNWTDSPGCQEMASYILMVMAHKSYGDRQAMIEAGIASSLLELTLLGSTLAQKRASRILERLTVDKGKQVSENFGGGIGTAVSAPIFGGSSSTSAYPNLQLNECLEEEEGMMSDERKAVKQLVQQSLQNNMMRIAKRANLPQDFVLSDHLKSLTSSSTSKSLPF</sequence>
<dbReference type="PROSITE" id="PS50176">
    <property type="entry name" value="ARM_REPEAT"/>
    <property type="match status" value="1"/>
</dbReference>
<reference evidence="5" key="1">
    <citation type="submission" date="2019-07" db="EMBL/GenBank/DDBJ databases">
        <title>De Novo Assembly of kiwifruit Actinidia rufa.</title>
        <authorList>
            <person name="Sugita-Konishi S."/>
            <person name="Sato K."/>
            <person name="Mori E."/>
            <person name="Abe Y."/>
            <person name="Kisaki G."/>
            <person name="Hamano K."/>
            <person name="Suezawa K."/>
            <person name="Otani M."/>
            <person name="Fukuda T."/>
            <person name="Manabe T."/>
            <person name="Gomi K."/>
            <person name="Tabuchi M."/>
            <person name="Akimitsu K."/>
            <person name="Kataoka I."/>
        </authorList>
    </citation>
    <scope>NUCLEOTIDE SEQUENCE [LARGE SCALE GENOMIC DNA]</scope>
    <source>
        <strain evidence="5">cv. Fuchu</strain>
    </source>
</reference>
<name>A0A7J0DUY4_9ERIC</name>